<reference evidence="1 2" key="1">
    <citation type="journal article" date="2019" name="Genome Biol. Evol.">
        <title>Insights into the evolution of the New World diploid cottons (Gossypium, subgenus Houzingenia) based on genome sequencing.</title>
        <authorList>
            <person name="Grover C.E."/>
            <person name="Arick M.A. 2nd"/>
            <person name="Thrash A."/>
            <person name="Conover J.L."/>
            <person name="Sanders W.S."/>
            <person name="Peterson D.G."/>
            <person name="Frelichowski J.E."/>
            <person name="Scheffler J.A."/>
            <person name="Scheffler B.E."/>
            <person name="Wendel J.F."/>
        </authorList>
    </citation>
    <scope>NUCLEOTIDE SEQUENCE [LARGE SCALE GENOMIC DNA]</scope>
    <source>
        <strain evidence="1">8</strain>
        <tissue evidence="1">Leaf</tissue>
    </source>
</reference>
<accession>A0A7J9FP73</accession>
<evidence type="ECO:0000313" key="2">
    <source>
        <dbReference type="Proteomes" id="UP000593568"/>
    </source>
</evidence>
<dbReference type="Proteomes" id="UP000593568">
    <property type="component" value="Unassembled WGS sequence"/>
</dbReference>
<organism evidence="1 2">
    <name type="scientific">Gossypium trilobum</name>
    <dbReference type="NCBI Taxonomy" id="34281"/>
    <lineage>
        <taxon>Eukaryota</taxon>
        <taxon>Viridiplantae</taxon>
        <taxon>Streptophyta</taxon>
        <taxon>Embryophyta</taxon>
        <taxon>Tracheophyta</taxon>
        <taxon>Spermatophyta</taxon>
        <taxon>Magnoliopsida</taxon>
        <taxon>eudicotyledons</taxon>
        <taxon>Gunneridae</taxon>
        <taxon>Pentapetalae</taxon>
        <taxon>rosids</taxon>
        <taxon>malvids</taxon>
        <taxon>Malvales</taxon>
        <taxon>Malvaceae</taxon>
        <taxon>Malvoideae</taxon>
        <taxon>Gossypium</taxon>
    </lineage>
</organism>
<gene>
    <name evidence="1" type="ORF">Gotri_025766</name>
</gene>
<comment type="caution">
    <text evidence="1">The sequence shown here is derived from an EMBL/GenBank/DDBJ whole genome shotgun (WGS) entry which is preliminary data.</text>
</comment>
<evidence type="ECO:0000313" key="1">
    <source>
        <dbReference type="EMBL" id="MBA0786385.1"/>
    </source>
</evidence>
<name>A0A7J9FP73_9ROSI</name>
<sequence>MKILAVSPMTTPEYIWWWEKRINNNIHMSSQEDVRPIKEHL</sequence>
<dbReference type="EMBL" id="JABEZW010222782">
    <property type="protein sequence ID" value="MBA0786385.1"/>
    <property type="molecule type" value="Genomic_DNA"/>
</dbReference>
<dbReference type="AlphaFoldDB" id="A0A7J9FP73"/>
<keyword evidence="2" id="KW-1185">Reference proteome</keyword>
<proteinExistence type="predicted"/>
<protein>
    <submittedName>
        <fullName evidence="1">Uncharacterized protein</fullName>
    </submittedName>
</protein>